<reference evidence="1 2" key="1">
    <citation type="submission" date="2019-02" db="EMBL/GenBank/DDBJ databases">
        <authorList>
            <person name="Li Y."/>
        </authorList>
    </citation>
    <scope>NUCLEOTIDE SEQUENCE [LARGE SCALE GENOMIC DNA]</scope>
    <source>
        <strain evidence="1 2">3-7</strain>
    </source>
</reference>
<evidence type="ECO:0000313" key="1">
    <source>
        <dbReference type="EMBL" id="RZF64998.1"/>
    </source>
</evidence>
<evidence type="ECO:0000313" key="2">
    <source>
        <dbReference type="Proteomes" id="UP000292085"/>
    </source>
</evidence>
<dbReference type="Proteomes" id="UP000292085">
    <property type="component" value="Unassembled WGS sequence"/>
</dbReference>
<protein>
    <submittedName>
        <fullName evidence="1">Uncharacterized protein</fullName>
    </submittedName>
</protein>
<dbReference type="OrthoDB" id="7586085at2"/>
<dbReference type="RefSeq" id="WP_130156150.1">
    <property type="nucleotide sequence ID" value="NZ_SGIS01000009.1"/>
</dbReference>
<organism evidence="1 2">
    <name type="scientific">Sphingomonas populi</name>
    <dbReference type="NCBI Taxonomy" id="2484750"/>
    <lineage>
        <taxon>Bacteria</taxon>
        <taxon>Pseudomonadati</taxon>
        <taxon>Pseudomonadota</taxon>
        <taxon>Alphaproteobacteria</taxon>
        <taxon>Sphingomonadales</taxon>
        <taxon>Sphingomonadaceae</taxon>
        <taxon>Sphingomonas</taxon>
    </lineage>
</organism>
<name>A0A4V2DDH4_9SPHN</name>
<proteinExistence type="predicted"/>
<dbReference type="AlphaFoldDB" id="A0A4V2DDH4"/>
<comment type="caution">
    <text evidence="1">The sequence shown here is derived from an EMBL/GenBank/DDBJ whole genome shotgun (WGS) entry which is preliminary data.</text>
</comment>
<sequence>MSEPSFLHFCRRALQEQVAAINATCEAAADAHRRLSALHAEMARAAACRPRRARRLIAVAA</sequence>
<accession>A0A4V2DDH4</accession>
<keyword evidence="2" id="KW-1185">Reference proteome</keyword>
<dbReference type="EMBL" id="SGIS01000009">
    <property type="protein sequence ID" value="RZF64998.1"/>
    <property type="molecule type" value="Genomic_DNA"/>
</dbReference>
<gene>
    <name evidence="1" type="ORF">EWE75_07775</name>
</gene>